<keyword evidence="1" id="KW-0812">Transmembrane</keyword>
<dbReference type="Proteomes" id="UP001292084">
    <property type="component" value="Unassembled WGS sequence"/>
</dbReference>
<evidence type="ECO:0008006" key="4">
    <source>
        <dbReference type="Google" id="ProtNLM"/>
    </source>
</evidence>
<evidence type="ECO:0000313" key="2">
    <source>
        <dbReference type="EMBL" id="MDZ5712751.1"/>
    </source>
</evidence>
<accession>A0ABU5KP60</accession>
<dbReference type="EMBL" id="JAXQNN010000003">
    <property type="protein sequence ID" value="MDZ5712751.1"/>
    <property type="molecule type" value="Genomic_DNA"/>
</dbReference>
<evidence type="ECO:0000313" key="3">
    <source>
        <dbReference type="Proteomes" id="UP001292084"/>
    </source>
</evidence>
<keyword evidence="3" id="KW-1185">Reference proteome</keyword>
<name>A0ABU5KP60_9BACL</name>
<keyword evidence="1" id="KW-1133">Transmembrane helix</keyword>
<proteinExistence type="predicted"/>
<gene>
    <name evidence="2" type="ORF">UFB30_10980</name>
</gene>
<evidence type="ECO:0000256" key="1">
    <source>
        <dbReference type="SAM" id="Phobius"/>
    </source>
</evidence>
<reference evidence="2 3" key="1">
    <citation type="submission" date="2023-12" db="EMBL/GenBank/DDBJ databases">
        <title>Jeotgalibacillus haloalkaliphilus sp. nov., a novel salt-tolerant bacteria, isolated from the estuary of the Fenhe River into the Yellow River.</title>
        <authorList>
            <person name="Li Y."/>
        </authorList>
    </citation>
    <scope>NUCLEOTIDE SEQUENCE [LARGE SCALE GENOMIC DNA]</scope>
    <source>
        <strain evidence="2 3">HH7-29</strain>
    </source>
</reference>
<sequence length="180" mass="20658">MKNKKNLIRLVVSLFLILSITLNIFLFRQNLAFQAQQGSYYIRTVNNSLFDLETSPDDWVSESAEGSFPHAFSLHQGKLQSQSVDYDFMNGKVSVIGNQFTVLSRQYAQLEKQVSEDGSISAETLNECIANYEFLREALMLIDDSLDEEPVSWYQELSDPGSALSEDIWSLYKDYEERLK</sequence>
<keyword evidence="1" id="KW-0472">Membrane</keyword>
<comment type="caution">
    <text evidence="2">The sequence shown here is derived from an EMBL/GenBank/DDBJ whole genome shotgun (WGS) entry which is preliminary data.</text>
</comment>
<protein>
    <recommendedName>
        <fullName evidence="4">DUF4825 domain-containing protein</fullName>
    </recommendedName>
</protein>
<feature type="transmembrane region" description="Helical" evidence="1">
    <location>
        <begin position="7"/>
        <end position="27"/>
    </location>
</feature>
<organism evidence="2 3">
    <name type="scientific">Jeotgalibacillus haloalkalitolerans</name>
    <dbReference type="NCBI Taxonomy" id="3104292"/>
    <lineage>
        <taxon>Bacteria</taxon>
        <taxon>Bacillati</taxon>
        <taxon>Bacillota</taxon>
        <taxon>Bacilli</taxon>
        <taxon>Bacillales</taxon>
        <taxon>Caryophanaceae</taxon>
        <taxon>Jeotgalibacillus</taxon>
    </lineage>
</organism>
<dbReference type="RefSeq" id="WP_322421730.1">
    <property type="nucleotide sequence ID" value="NZ_JAXQNN010000003.1"/>
</dbReference>